<reference evidence="2" key="1">
    <citation type="submission" date="2022-09" db="EMBL/GenBank/DDBJ databases">
        <title>Taxonomy of Curtobacterium flaccumfaciens.</title>
        <authorList>
            <person name="Osdaghi E."/>
            <person name="Taghavi S.M."/>
            <person name="Hamidizade M."/>
            <person name="Abachi H."/>
            <person name="Fazliarab A."/>
            <person name="Baeyen S."/>
            <person name="Portier P."/>
            <person name="Van Vaerenbergh J."/>
            <person name="Jacques M.-A."/>
        </authorList>
    </citation>
    <scope>NUCLEOTIDE SEQUENCE</scope>
    <source>
        <strain evidence="2">AGQB46</strain>
    </source>
</reference>
<evidence type="ECO:0000313" key="2">
    <source>
        <dbReference type="EMBL" id="UYC80644.1"/>
    </source>
</evidence>
<gene>
    <name evidence="2" type="ORF">OE229_16245</name>
</gene>
<evidence type="ECO:0000313" key="3">
    <source>
        <dbReference type="Proteomes" id="UP001062223"/>
    </source>
</evidence>
<evidence type="ECO:0000256" key="1">
    <source>
        <dbReference type="SAM" id="MobiDB-lite"/>
    </source>
</evidence>
<sequence length="98" mass="11365">MPEHKWAPPEHPDVTLDEPYGLGPEHIEGPGERLATPRPVYVWIRYQHAGLLRLKGFAIAHTPVAALVQVTWQGRLQQVWCWRAAVKNRTLKDRSRRR</sequence>
<dbReference type="RefSeq" id="WP_111235160.1">
    <property type="nucleotide sequence ID" value="NZ_CP106879.1"/>
</dbReference>
<dbReference type="KEGG" id="cpoi:OE229_16245"/>
<organism evidence="2 3">
    <name type="scientific">Curtobacterium poinsettiae</name>
    <dbReference type="NCBI Taxonomy" id="159612"/>
    <lineage>
        <taxon>Bacteria</taxon>
        <taxon>Bacillati</taxon>
        <taxon>Actinomycetota</taxon>
        <taxon>Actinomycetes</taxon>
        <taxon>Micrococcales</taxon>
        <taxon>Microbacteriaceae</taxon>
        <taxon>Curtobacterium</taxon>
    </lineage>
</organism>
<feature type="compositionally biased region" description="Basic and acidic residues" evidence="1">
    <location>
        <begin position="1"/>
        <end position="14"/>
    </location>
</feature>
<dbReference type="AlphaFoldDB" id="A0A9Q9T3F8"/>
<dbReference type="EMBL" id="CP106879">
    <property type="protein sequence ID" value="UYC80644.1"/>
    <property type="molecule type" value="Genomic_DNA"/>
</dbReference>
<name>A0A9Q9T3F8_9MICO</name>
<feature type="region of interest" description="Disordered" evidence="1">
    <location>
        <begin position="1"/>
        <end position="33"/>
    </location>
</feature>
<protein>
    <submittedName>
        <fullName evidence="2">Uncharacterized protein</fullName>
    </submittedName>
</protein>
<accession>A0A9Q9T3F8</accession>
<proteinExistence type="predicted"/>
<dbReference type="Proteomes" id="UP001062223">
    <property type="component" value="Chromosome"/>
</dbReference>